<sequence>MLSSAKLVLRKERRENKPFATAEIIKICVKRRELRPKRRIEESTRVADYGALAFAHLLLASWLAVRTLSEFQSGLTLNVVAVDVLGFLTPSSCVLTKTPPLLGSP</sequence>
<evidence type="ECO:0000313" key="2">
    <source>
        <dbReference type="Proteomes" id="UP000828390"/>
    </source>
</evidence>
<name>A0A9D4FNA7_DREPO</name>
<reference evidence="1" key="2">
    <citation type="submission" date="2020-11" db="EMBL/GenBank/DDBJ databases">
        <authorList>
            <person name="McCartney M.A."/>
            <person name="Auch B."/>
            <person name="Kono T."/>
            <person name="Mallez S."/>
            <person name="Becker A."/>
            <person name="Gohl D.M."/>
            <person name="Silverstein K.A.T."/>
            <person name="Koren S."/>
            <person name="Bechman K.B."/>
            <person name="Herman A."/>
            <person name="Abrahante J.E."/>
            <person name="Garbe J."/>
        </authorList>
    </citation>
    <scope>NUCLEOTIDE SEQUENCE</scope>
    <source>
        <strain evidence="1">Duluth1</strain>
        <tissue evidence="1">Whole animal</tissue>
    </source>
</reference>
<comment type="caution">
    <text evidence="1">The sequence shown here is derived from an EMBL/GenBank/DDBJ whole genome shotgun (WGS) entry which is preliminary data.</text>
</comment>
<keyword evidence="2" id="KW-1185">Reference proteome</keyword>
<organism evidence="1 2">
    <name type="scientific">Dreissena polymorpha</name>
    <name type="common">Zebra mussel</name>
    <name type="synonym">Mytilus polymorpha</name>
    <dbReference type="NCBI Taxonomy" id="45954"/>
    <lineage>
        <taxon>Eukaryota</taxon>
        <taxon>Metazoa</taxon>
        <taxon>Spiralia</taxon>
        <taxon>Lophotrochozoa</taxon>
        <taxon>Mollusca</taxon>
        <taxon>Bivalvia</taxon>
        <taxon>Autobranchia</taxon>
        <taxon>Heteroconchia</taxon>
        <taxon>Euheterodonta</taxon>
        <taxon>Imparidentia</taxon>
        <taxon>Neoheterodontei</taxon>
        <taxon>Myida</taxon>
        <taxon>Dreissenoidea</taxon>
        <taxon>Dreissenidae</taxon>
        <taxon>Dreissena</taxon>
    </lineage>
</organism>
<protein>
    <submittedName>
        <fullName evidence="1">Uncharacterized protein</fullName>
    </submittedName>
</protein>
<gene>
    <name evidence="1" type="ORF">DPMN_155113</name>
</gene>
<dbReference type="Proteomes" id="UP000828390">
    <property type="component" value="Unassembled WGS sequence"/>
</dbReference>
<accession>A0A9D4FNA7</accession>
<reference evidence="1" key="1">
    <citation type="journal article" date="2019" name="bioRxiv">
        <title>The Genome of the Zebra Mussel, Dreissena polymorpha: A Resource for Invasive Species Research.</title>
        <authorList>
            <person name="McCartney M.A."/>
            <person name="Auch B."/>
            <person name="Kono T."/>
            <person name="Mallez S."/>
            <person name="Zhang Y."/>
            <person name="Obille A."/>
            <person name="Becker A."/>
            <person name="Abrahante J.E."/>
            <person name="Garbe J."/>
            <person name="Badalamenti J.P."/>
            <person name="Herman A."/>
            <person name="Mangelson H."/>
            <person name="Liachko I."/>
            <person name="Sullivan S."/>
            <person name="Sone E.D."/>
            <person name="Koren S."/>
            <person name="Silverstein K.A.T."/>
            <person name="Beckman K.B."/>
            <person name="Gohl D.M."/>
        </authorList>
    </citation>
    <scope>NUCLEOTIDE SEQUENCE</scope>
    <source>
        <strain evidence="1">Duluth1</strain>
        <tissue evidence="1">Whole animal</tissue>
    </source>
</reference>
<dbReference type="EMBL" id="JAIWYP010000007">
    <property type="protein sequence ID" value="KAH3801462.1"/>
    <property type="molecule type" value="Genomic_DNA"/>
</dbReference>
<proteinExistence type="predicted"/>
<dbReference type="AlphaFoldDB" id="A0A9D4FNA7"/>
<evidence type="ECO:0000313" key="1">
    <source>
        <dbReference type="EMBL" id="KAH3801462.1"/>
    </source>
</evidence>